<accession>A0AC35GCB2</accession>
<reference evidence="2" key="1">
    <citation type="submission" date="2022-11" db="UniProtKB">
        <authorList>
            <consortium name="WormBaseParasite"/>
        </authorList>
    </citation>
    <scope>IDENTIFICATION</scope>
</reference>
<dbReference type="Proteomes" id="UP000887580">
    <property type="component" value="Unplaced"/>
</dbReference>
<protein>
    <submittedName>
        <fullName evidence="2">Uncharacterized protein</fullName>
    </submittedName>
</protein>
<proteinExistence type="predicted"/>
<name>A0AC35GCB2_9BILA</name>
<evidence type="ECO:0000313" key="2">
    <source>
        <dbReference type="WBParaSite" id="PS1159_v2.g3417.t1"/>
    </source>
</evidence>
<sequence>MKFSLLLLSFYCAFNFVDSKIVDNSWVTVSRITRFKKDVENDNNDYIYACGEEFMETKCKCDKNILDCNFNGLQNLNIHIITENFTVKFAKFNNNGITILKKKWILPGREYSIQKLDFSKNKISMIENGTFDEFKKLEELILIGNQLTNINENILTESLGKTLIHLDLKENKLQEINAKTFVNMKKLEYLSLSMNPSLMPYLNKNVFSTSLANLKHLDLTWCNISTLEDDIFENLNIRYPMLFKTID</sequence>
<organism evidence="1 2">
    <name type="scientific">Panagrolaimus sp. PS1159</name>
    <dbReference type="NCBI Taxonomy" id="55785"/>
    <lineage>
        <taxon>Eukaryota</taxon>
        <taxon>Metazoa</taxon>
        <taxon>Ecdysozoa</taxon>
        <taxon>Nematoda</taxon>
        <taxon>Chromadorea</taxon>
        <taxon>Rhabditida</taxon>
        <taxon>Tylenchina</taxon>
        <taxon>Panagrolaimomorpha</taxon>
        <taxon>Panagrolaimoidea</taxon>
        <taxon>Panagrolaimidae</taxon>
        <taxon>Panagrolaimus</taxon>
    </lineage>
</organism>
<evidence type="ECO:0000313" key="1">
    <source>
        <dbReference type="Proteomes" id="UP000887580"/>
    </source>
</evidence>
<dbReference type="WBParaSite" id="PS1159_v2.g3417.t1">
    <property type="protein sequence ID" value="PS1159_v2.g3417.t1"/>
    <property type="gene ID" value="PS1159_v2.g3417"/>
</dbReference>